<dbReference type="InterPro" id="IPR010160">
    <property type="entry name" value="CRISPR-assoc_prot_Cmr5"/>
</dbReference>
<dbReference type="AlphaFoldDB" id="A0A6N3WY13"/>
<dbReference type="NCBIfam" id="TIGR01881">
    <property type="entry name" value="cas_Cmr5"/>
    <property type="match status" value="1"/>
</dbReference>
<name>A0A6N3WY13_9SYNE</name>
<comment type="caution">
    <text evidence="6">The sequence shown here is derived from an EMBL/GenBank/DDBJ whole genome shotgun (WGS) entry which is preliminary data.</text>
</comment>
<dbReference type="Pfam" id="PF09701">
    <property type="entry name" value="Cas_Cmr5"/>
    <property type="match status" value="1"/>
</dbReference>
<keyword evidence="3" id="KW-0963">Cytoplasm</keyword>
<proteinExistence type="inferred from homology"/>
<keyword evidence="4" id="KW-0051">Antiviral defense</keyword>
<sequence>MTSTEQRRAADALASVESLKEEPHGFKMLYRSYVDRIGPAIVMNGLGQALATERAAAGSKHADREKAHDRLYCNLQRWLCHQSDGIYPDSTDLLKAIMDNDESMYLRAQAEALAWLEWHKKFCRAELPKNGENEE</sequence>
<accession>A0A6N3WY13</accession>
<organism evidence="6 7">
    <name type="scientific">Candidatus Synechococcus spongiarum 142</name>
    <dbReference type="NCBI Taxonomy" id="1608213"/>
    <lineage>
        <taxon>Bacteria</taxon>
        <taxon>Bacillati</taxon>
        <taxon>Cyanobacteriota</taxon>
        <taxon>Cyanophyceae</taxon>
        <taxon>Synechococcales</taxon>
        <taxon>Synechococcaceae</taxon>
        <taxon>Synechococcus</taxon>
    </lineage>
</organism>
<dbReference type="GO" id="GO:0005737">
    <property type="term" value="C:cytoplasm"/>
    <property type="evidence" value="ECO:0007669"/>
    <property type="project" value="UniProtKB-SubCell"/>
</dbReference>
<evidence type="ECO:0000313" key="6">
    <source>
        <dbReference type="EMBL" id="KKZ10639.1"/>
    </source>
</evidence>
<gene>
    <name evidence="6" type="ORF">TH68_10150</name>
</gene>
<dbReference type="Proteomes" id="UP000035054">
    <property type="component" value="Unassembled WGS sequence"/>
</dbReference>
<evidence type="ECO:0000256" key="3">
    <source>
        <dbReference type="ARBA" id="ARBA00022490"/>
    </source>
</evidence>
<dbReference type="Gene3D" id="1.10.520.30">
    <property type="entry name" value="AF1862-like domain"/>
    <property type="match status" value="1"/>
</dbReference>
<dbReference type="GO" id="GO:0051607">
    <property type="term" value="P:defense response to virus"/>
    <property type="evidence" value="ECO:0007669"/>
    <property type="project" value="UniProtKB-KW"/>
</dbReference>
<comment type="subcellular location">
    <subcellularLocation>
        <location evidence="1">Cytoplasm</location>
    </subcellularLocation>
</comment>
<protein>
    <recommendedName>
        <fullName evidence="5">CRISPR type III-B/RAMP module-associated protein Cmr5</fullName>
    </recommendedName>
</protein>
<comment type="similarity">
    <text evidence="2">Belongs to the CRISPR system Cmr5 family.</text>
</comment>
<evidence type="ECO:0000256" key="2">
    <source>
        <dbReference type="ARBA" id="ARBA00006161"/>
    </source>
</evidence>
<reference evidence="6 7" key="1">
    <citation type="submission" date="2015-01" db="EMBL/GenBank/DDBJ databases">
        <title>Lifestyle Evolution in Cyanobacterial Symbionts of Sponges.</title>
        <authorList>
            <person name="Burgsdorf I."/>
            <person name="Slaby B.M."/>
            <person name="Handley K.M."/>
            <person name="Haber M."/>
            <person name="Blom J."/>
            <person name="Marshall C.W."/>
            <person name="Gilbert J.A."/>
            <person name="Hentschel U."/>
            <person name="Steindler L."/>
        </authorList>
    </citation>
    <scope>NUCLEOTIDE SEQUENCE [LARGE SCALE GENOMIC DNA]</scope>
    <source>
        <strain evidence="6">142</strain>
    </source>
</reference>
<dbReference type="SUPFAM" id="SSF158568">
    <property type="entry name" value="AF1862-like"/>
    <property type="match status" value="1"/>
</dbReference>
<evidence type="ECO:0000313" key="7">
    <source>
        <dbReference type="Proteomes" id="UP000035054"/>
    </source>
</evidence>
<evidence type="ECO:0000256" key="1">
    <source>
        <dbReference type="ARBA" id="ARBA00004496"/>
    </source>
</evidence>
<dbReference type="InterPro" id="IPR023101">
    <property type="entry name" value="AF1862-like_dom_sf"/>
</dbReference>
<evidence type="ECO:0000256" key="4">
    <source>
        <dbReference type="ARBA" id="ARBA00023118"/>
    </source>
</evidence>
<evidence type="ECO:0000256" key="5">
    <source>
        <dbReference type="ARBA" id="ARBA00030001"/>
    </source>
</evidence>
<dbReference type="EMBL" id="JXUO01000310">
    <property type="protein sequence ID" value="KKZ10639.1"/>
    <property type="molecule type" value="Genomic_DNA"/>
</dbReference>